<dbReference type="Pfam" id="PF01839">
    <property type="entry name" value="FG-GAP"/>
    <property type="match status" value="13"/>
</dbReference>
<dbReference type="InterPro" id="IPR000413">
    <property type="entry name" value="Integrin_alpha"/>
</dbReference>
<name>A0A845AEG7_9SPHN</name>
<dbReference type="PANTHER" id="PTHR23221">
    <property type="entry name" value="GLYCOSYLPHOSPHATIDYLINOSITOL PHOSPHOLIPASE D"/>
    <property type="match status" value="1"/>
</dbReference>
<dbReference type="PRINTS" id="PR01185">
    <property type="entry name" value="INTEGRINA"/>
</dbReference>
<keyword evidence="1" id="KW-0732">Signal</keyword>
<dbReference type="InterPro" id="IPR013519">
    <property type="entry name" value="Int_alpha_beta-p"/>
</dbReference>
<evidence type="ECO:0000313" key="5">
    <source>
        <dbReference type="EMBL" id="MXP27195.1"/>
    </source>
</evidence>
<dbReference type="SUPFAM" id="SSF51120">
    <property type="entry name" value="beta-Roll"/>
    <property type="match status" value="2"/>
</dbReference>
<evidence type="ECO:0000256" key="2">
    <source>
        <dbReference type="ARBA" id="ARBA00022737"/>
    </source>
</evidence>
<evidence type="ECO:0000256" key="1">
    <source>
        <dbReference type="ARBA" id="ARBA00022729"/>
    </source>
</evidence>
<dbReference type="SMART" id="SM00191">
    <property type="entry name" value="Int_alpha"/>
    <property type="match status" value="13"/>
</dbReference>
<keyword evidence="4" id="KW-0325">Glycoprotein</keyword>
<dbReference type="PANTHER" id="PTHR23221:SF7">
    <property type="entry name" value="PHOSPHATIDYLINOSITOL-GLYCAN-SPECIFIC PHOSPHOLIPASE D"/>
    <property type="match status" value="1"/>
</dbReference>
<dbReference type="InterPro" id="IPR028994">
    <property type="entry name" value="Integrin_alpha_N"/>
</dbReference>
<protein>
    <submittedName>
        <fullName evidence="5">Uncharacterized protein</fullName>
    </submittedName>
</protein>
<evidence type="ECO:0000256" key="4">
    <source>
        <dbReference type="ARBA" id="ARBA00023180"/>
    </source>
</evidence>
<gene>
    <name evidence="5" type="ORF">GRI39_14340</name>
</gene>
<keyword evidence="6" id="KW-1185">Reference proteome</keyword>
<dbReference type="RefSeq" id="WP_160740411.1">
    <property type="nucleotide sequence ID" value="NZ_WTYQ01000013.1"/>
</dbReference>
<dbReference type="GO" id="GO:0008305">
    <property type="term" value="C:integrin complex"/>
    <property type="evidence" value="ECO:0007669"/>
    <property type="project" value="InterPro"/>
</dbReference>
<feature type="non-terminal residue" evidence="5">
    <location>
        <position position="1"/>
    </location>
</feature>
<accession>A0A845AEG7</accession>
<dbReference type="GO" id="GO:0007155">
    <property type="term" value="P:cell adhesion"/>
    <property type="evidence" value="ECO:0007669"/>
    <property type="project" value="InterPro"/>
</dbReference>
<dbReference type="OrthoDB" id="7410864at2"/>
<comment type="caution">
    <text evidence="5">The sequence shown here is derived from an EMBL/GenBank/DDBJ whole genome shotgun (WGS) entry which is preliminary data.</text>
</comment>
<reference evidence="5 6" key="1">
    <citation type="submission" date="2019-12" db="EMBL/GenBank/DDBJ databases">
        <title>Genomic-based taxomic classification of the family Erythrobacteraceae.</title>
        <authorList>
            <person name="Xu L."/>
        </authorList>
    </citation>
    <scope>NUCLEOTIDE SEQUENCE [LARGE SCALE GENOMIC DNA]</scope>
    <source>
        <strain evidence="5 6">DSM 18604</strain>
    </source>
</reference>
<dbReference type="PROSITE" id="PS51470">
    <property type="entry name" value="FG_GAP"/>
    <property type="match status" value="13"/>
</dbReference>
<dbReference type="InterPro" id="IPR013517">
    <property type="entry name" value="FG-GAP"/>
</dbReference>
<sequence length="1302" mass="130060">ANDDGGTNTGAAYVIFGGASGFGALDATGRRVIDLSTPLTATEGFAILGAADSDYLGLSVSLAGDVNADGYDDLIVAAPSNDDGGADAGAAYVIFGKASGFGTIDLGSGLNAADGFKILGAADGDRLGYSVSSAGDVNGDGIDDILLGAFANGGTGSAYVIFGKTSGFGTIDLANSLSAVQGFQITGDASGDRLGWSVSSAGDINGDGYDDVIVGAYEVDDGGAAYVIFGKASGFGTINLNTGLSAADGFTITGAAAGDNLGYSVSSAGDVNGDGYDDLIVGARYGDDEGDDNAGAAYVIFGKETGFGTIALSADLSATDGFTIIGAAASDYLGISVSSAGDINGDGYDDLIVGANGNEDGGNNAGSAYVIFGKEAGYGTIDLANLTAADGFIIQGDAIGDELGVTVSAAGDIDGDGYDDLIVGAYRGDDGGGDAGEAYIIYGSSFYGQQLEQVGQVLTGTSGAEILVGGNGVDMINGAGGADVIRAGAGDDIISVANLDLRYVDGGHGIDTLVLADTGLNLDLRTSFASRLDSIEMIDLTGAGDNSLTIDAQALFNVSGWHADGEAWMIVKGDVGDNVYTEGFTFGGTHDYQGVTYNLYERGRANLLVEQDVRTTNNAAGRAPVVDTSILKEHYGFVIQGDLADDKAGYSVSDAGDINGDGYDDLIVGAYNGDDGGDAAGEAYVIYGKASGFGTFDSTGRRVVDLTGLSASTGFVIQGDVAGDSAGFSVSSAGDINGDGYDDLIVGAHKGDDGGDAAGAAYVIFGSGGVFGTADGLGRQVMDTANLTAAQGFIIQGDVAGDNLGYSVSSAGDINGDGYDDLIVGARYGDDSGTDAGEAYVIFGSSGVFGTADGLGRQVMDTTNLTAAQGFIIQGATAGDLLGYSVSSAGDINGDGYDDLIVGARYGDDSGDDNAGEAYVIFGSGDGFGTDVSGRQVIDTTNLTAAQGFIIQGAAADDQLGYSVSDAGDINGDGYDDLIVGARYGDDSGDDNAGEAYVIFGSSGVFGTDVSGRQVIDTTNLTAAQGFIIQGAAESDYLGISVSSAGDINGDGYDDLIVGANGNDESGSNAGSAYVIFGKEAGYGTINLANLTAADGFIIQGDAAGDELGISVSSAGDIDGDGYDDLIVGAYKGDDDGSDAGEAYIIYGQADIGQDVVQGTAADDALVGTANVDILIGGRGADSFADIGTGDVVRGGEGDDVITLTATDFDDINGGTGMDTLALAGTGMDLDLTTFLPGDLKSIEMVDLTGTGDNTLTITEKTLFDVSDWRMDGEAWMIVKGDAGDSVVGAEGFTFGGTYDYE</sequence>
<keyword evidence="2" id="KW-0677">Repeat</keyword>
<proteinExistence type="predicted"/>
<organism evidence="5 6">
    <name type="scientific">Altericroceibacterium indicum</name>
    <dbReference type="NCBI Taxonomy" id="374177"/>
    <lineage>
        <taxon>Bacteria</taxon>
        <taxon>Pseudomonadati</taxon>
        <taxon>Pseudomonadota</taxon>
        <taxon>Alphaproteobacteria</taxon>
        <taxon>Sphingomonadales</taxon>
        <taxon>Erythrobacteraceae</taxon>
        <taxon>Altericroceibacterium</taxon>
    </lineage>
</organism>
<dbReference type="GO" id="GO:0016787">
    <property type="term" value="F:hydrolase activity"/>
    <property type="evidence" value="ECO:0007669"/>
    <property type="project" value="UniProtKB-KW"/>
</dbReference>
<evidence type="ECO:0000256" key="3">
    <source>
        <dbReference type="ARBA" id="ARBA00022801"/>
    </source>
</evidence>
<dbReference type="EMBL" id="WTYQ01000013">
    <property type="protein sequence ID" value="MXP27195.1"/>
    <property type="molecule type" value="Genomic_DNA"/>
</dbReference>
<keyword evidence="3" id="KW-0378">Hydrolase</keyword>
<feature type="non-terminal residue" evidence="5">
    <location>
        <position position="1302"/>
    </location>
</feature>
<evidence type="ECO:0000313" key="6">
    <source>
        <dbReference type="Proteomes" id="UP000460561"/>
    </source>
</evidence>
<dbReference type="InterPro" id="IPR011049">
    <property type="entry name" value="Serralysin-like_metalloprot_C"/>
</dbReference>
<dbReference type="SUPFAM" id="SSF69318">
    <property type="entry name" value="Integrin alpha N-terminal domain"/>
    <property type="match status" value="3"/>
</dbReference>
<dbReference type="Proteomes" id="UP000460561">
    <property type="component" value="Unassembled WGS sequence"/>
</dbReference>
<dbReference type="Gene3D" id="2.130.10.130">
    <property type="entry name" value="Integrin alpha, N-terminal"/>
    <property type="match status" value="8"/>
</dbReference>